<sequence>MTRERPLGPYLQPNKLFCPSQEDSSGKTQPIPSWQDVLELISNAEEQYKDKGEKNKARRALRKGQDVANVLNGLVELIPDEHGLGVLRVALSKIFTGWIDKIKNREKVLSALGDIPITLSVALERWHSFKTDEQLKKATRQLYDDCMNAIRRLIDILNHKQGSISKTQRVCFVLKQAIPSHDEAKIDEILATVTNAKKTVDNNVDRLDRMRAADTHYNTEFAAYQAIATHQAIGDTKGRIMDVDMHIQTQHQETTAQLGQLEARVEASIQKAGSDFSARFSNIESQLATMQATFEANSMGGVGQIPLVLMEFMQRTELMYTSLYYISNEQAWKQSLQPILPRTASPNPRSPFTTVTLEQLIDLIGIQPLSIVEDRDTVLRKGQTMPPNLLGRGRYLLTRPRFQDSLASQASDVLLVDGHCKEDCEGKISPISVFCASLAAMMMHNPACMVLHFFAGQHCLGDDDPTRGPQGLMRSLICQVLLYPNQPQPYLDWLTDQTFIKDVADNNINALCYLLKELLLRTRSGPTWEPCCQAFDDERREEHEACGAYQPITTLVIASR</sequence>
<protein>
    <submittedName>
        <fullName evidence="2">Uncharacterized protein</fullName>
    </submittedName>
</protein>
<dbReference type="EMBL" id="MU032350">
    <property type="protein sequence ID" value="KAF3762780.1"/>
    <property type="molecule type" value="Genomic_DNA"/>
</dbReference>
<dbReference type="AlphaFoldDB" id="A0A9P4XYB9"/>
<feature type="region of interest" description="Disordered" evidence="1">
    <location>
        <begin position="1"/>
        <end position="31"/>
    </location>
</feature>
<dbReference type="Proteomes" id="UP000803844">
    <property type="component" value="Unassembled WGS sequence"/>
</dbReference>
<gene>
    <name evidence="2" type="ORF">M406DRAFT_333151</name>
</gene>
<reference evidence="2" key="1">
    <citation type="journal article" date="2020" name="Phytopathology">
        <title>Genome sequence of the chestnut blight fungus Cryphonectria parasitica EP155: A fundamental resource for an archetypical invasive plant pathogen.</title>
        <authorList>
            <person name="Crouch J.A."/>
            <person name="Dawe A."/>
            <person name="Aerts A."/>
            <person name="Barry K."/>
            <person name="Churchill A.C.L."/>
            <person name="Grimwood J."/>
            <person name="Hillman B."/>
            <person name="Milgroom M.G."/>
            <person name="Pangilinan J."/>
            <person name="Smith M."/>
            <person name="Salamov A."/>
            <person name="Schmutz J."/>
            <person name="Yadav J."/>
            <person name="Grigoriev I.V."/>
            <person name="Nuss D."/>
        </authorList>
    </citation>
    <scope>NUCLEOTIDE SEQUENCE</scope>
    <source>
        <strain evidence="2">EP155</strain>
    </source>
</reference>
<accession>A0A9P4XYB9</accession>
<name>A0A9P4XYB9_CRYP1</name>
<dbReference type="PANTHER" id="PTHR40619:SF3">
    <property type="entry name" value="FUNGAL STAND N-TERMINAL GOODBYE DOMAIN-CONTAINING PROTEIN"/>
    <property type="match status" value="1"/>
</dbReference>
<evidence type="ECO:0000256" key="1">
    <source>
        <dbReference type="SAM" id="MobiDB-lite"/>
    </source>
</evidence>
<dbReference type="OrthoDB" id="5419927at2759"/>
<evidence type="ECO:0000313" key="3">
    <source>
        <dbReference type="Proteomes" id="UP000803844"/>
    </source>
</evidence>
<dbReference type="GeneID" id="63837947"/>
<proteinExistence type="predicted"/>
<evidence type="ECO:0000313" key="2">
    <source>
        <dbReference type="EMBL" id="KAF3762780.1"/>
    </source>
</evidence>
<comment type="caution">
    <text evidence="2">The sequence shown here is derived from an EMBL/GenBank/DDBJ whole genome shotgun (WGS) entry which is preliminary data.</text>
</comment>
<keyword evidence="3" id="KW-1185">Reference proteome</keyword>
<dbReference type="RefSeq" id="XP_040773759.1">
    <property type="nucleotide sequence ID" value="XM_040920818.1"/>
</dbReference>
<feature type="compositionally biased region" description="Polar residues" evidence="1">
    <location>
        <begin position="21"/>
        <end position="31"/>
    </location>
</feature>
<dbReference type="PANTHER" id="PTHR40619">
    <property type="entry name" value="FUNGAL STAND N-TERMINAL GOODBYE DOMAIN-CONTAINING PROTEIN"/>
    <property type="match status" value="1"/>
</dbReference>
<organism evidence="2 3">
    <name type="scientific">Cryphonectria parasitica (strain ATCC 38755 / EP155)</name>
    <dbReference type="NCBI Taxonomy" id="660469"/>
    <lineage>
        <taxon>Eukaryota</taxon>
        <taxon>Fungi</taxon>
        <taxon>Dikarya</taxon>
        <taxon>Ascomycota</taxon>
        <taxon>Pezizomycotina</taxon>
        <taxon>Sordariomycetes</taxon>
        <taxon>Sordariomycetidae</taxon>
        <taxon>Diaporthales</taxon>
        <taxon>Cryphonectriaceae</taxon>
        <taxon>Cryphonectria-Endothia species complex</taxon>
        <taxon>Cryphonectria</taxon>
    </lineage>
</organism>